<dbReference type="InterPro" id="IPR001296">
    <property type="entry name" value="Glyco_trans_1"/>
</dbReference>
<evidence type="ECO:0000256" key="1">
    <source>
        <dbReference type="ARBA" id="ARBA00022679"/>
    </source>
</evidence>
<sequence length="396" mass="45136">MDDVTIRVLILTRPEVFKYFGGEAVQIRETSKALAKLGVSVDVSTDLRPDCSPYDVVHLFNLTMVAETYVQARHAWKQGKPLVLSPIYCTWDEFERLGRRGFLRWINRLLPSVEARQRLKAFAKAFLAENHSAHWLQFVKGYRREQKEILRMVDVILPNCRCEAEAIEREFGRHGAEIQVVPNGVDPLWVEEVSPTPFVDRYGLHDFVLCVGRIDERKNQVALIKALADTGIRLVFIGGLSPRHNAYNREFLELVSRYSNVHYLGQLDHKMVLSAMKAARVHALPSWLETPGLTSLEAGLLGCRIVTTDRGGPPEYFGEMAWYCQPNDLASIRRAVLAAWEAEETPPLREHILANFTWDHAARMTLEGYRKALEKRGFGPSACAGRTLRKDRRETP</sequence>
<dbReference type="Pfam" id="PF00534">
    <property type="entry name" value="Glycos_transf_1"/>
    <property type="match status" value="1"/>
</dbReference>
<dbReference type="eggNOG" id="COG0438">
    <property type="taxonomic scope" value="Bacteria"/>
</dbReference>
<protein>
    <submittedName>
        <fullName evidence="4">Glycosyl transferase group 1</fullName>
    </submittedName>
</protein>
<proteinExistence type="predicted"/>
<dbReference type="CAZy" id="GT4">
    <property type="family name" value="Glycosyltransferase Family 4"/>
</dbReference>
<accession>C9RBN2</accession>
<gene>
    <name evidence="4" type="ordered locus">Adeg_0509</name>
</gene>
<dbReference type="HOGENOM" id="CLU_061541_0_0_9"/>
<reference evidence="4 5" key="1">
    <citation type="submission" date="2009-10" db="EMBL/GenBank/DDBJ databases">
        <title>Complete sequence of chromosome of Ammonifex degensii KC4.</title>
        <authorList>
            <consortium name="US DOE Joint Genome Institute"/>
            <person name="Kerfeld C."/>
            <person name="Goodner B."/>
            <person name="Huber H."/>
            <person name="Stetter K."/>
            <person name="Lucas S."/>
            <person name="Copeland A."/>
            <person name="Lapidus A."/>
            <person name="Glavina del Rio T."/>
            <person name="Dalin E."/>
            <person name="Tice H."/>
            <person name="Bruce D."/>
            <person name="Goodwin L."/>
            <person name="Pitluck S."/>
            <person name="Saunders E."/>
            <person name="Brettin T."/>
            <person name="Detter J.C."/>
            <person name="Han C."/>
            <person name="Larimer F."/>
            <person name="Land M."/>
            <person name="Hauser L."/>
            <person name="Kyrpides N."/>
            <person name="Ovchinnikova G."/>
            <person name="Richardson P."/>
        </authorList>
    </citation>
    <scope>NUCLEOTIDE SEQUENCE [LARGE SCALE GENOMIC DNA]</scope>
    <source>
        <strain evidence="5">DSM 10501 / KC4</strain>
    </source>
</reference>
<dbReference type="Gene3D" id="3.40.50.2000">
    <property type="entry name" value="Glycogen Phosphorylase B"/>
    <property type="match status" value="2"/>
</dbReference>
<dbReference type="PANTHER" id="PTHR46401:SF2">
    <property type="entry name" value="GLYCOSYLTRANSFERASE WBBK-RELATED"/>
    <property type="match status" value="1"/>
</dbReference>
<dbReference type="Pfam" id="PF13439">
    <property type="entry name" value="Glyco_transf_4"/>
    <property type="match status" value="1"/>
</dbReference>
<feature type="domain" description="Glycosyl transferase family 1" evidence="2">
    <location>
        <begin position="207"/>
        <end position="344"/>
    </location>
</feature>
<dbReference type="EMBL" id="CP001785">
    <property type="protein sequence ID" value="ACX51659.1"/>
    <property type="molecule type" value="Genomic_DNA"/>
</dbReference>
<dbReference type="Proteomes" id="UP000002620">
    <property type="component" value="Chromosome"/>
</dbReference>
<dbReference type="STRING" id="429009.Adeg_0509"/>
<name>C9RBN2_AMMDK</name>
<dbReference type="KEGG" id="adg:Adeg_0509"/>
<dbReference type="SUPFAM" id="SSF53756">
    <property type="entry name" value="UDP-Glycosyltransferase/glycogen phosphorylase"/>
    <property type="match status" value="1"/>
</dbReference>
<dbReference type="InterPro" id="IPR028098">
    <property type="entry name" value="Glyco_trans_4-like_N"/>
</dbReference>
<dbReference type="CDD" id="cd03801">
    <property type="entry name" value="GT4_PimA-like"/>
    <property type="match status" value="1"/>
</dbReference>
<organism evidence="4 5">
    <name type="scientific">Ammonifex degensii (strain DSM 10501 / KC4)</name>
    <dbReference type="NCBI Taxonomy" id="429009"/>
    <lineage>
        <taxon>Bacteria</taxon>
        <taxon>Bacillati</taxon>
        <taxon>Bacillota</taxon>
        <taxon>Clostridia</taxon>
        <taxon>Thermoanaerobacterales</taxon>
        <taxon>Thermoanaerobacteraceae</taxon>
        <taxon>Ammonifex</taxon>
    </lineage>
</organism>
<evidence type="ECO:0000259" key="2">
    <source>
        <dbReference type="Pfam" id="PF00534"/>
    </source>
</evidence>
<evidence type="ECO:0000313" key="5">
    <source>
        <dbReference type="Proteomes" id="UP000002620"/>
    </source>
</evidence>
<dbReference type="GO" id="GO:0009103">
    <property type="term" value="P:lipopolysaccharide biosynthetic process"/>
    <property type="evidence" value="ECO:0007669"/>
    <property type="project" value="TreeGrafter"/>
</dbReference>
<dbReference type="GO" id="GO:0016757">
    <property type="term" value="F:glycosyltransferase activity"/>
    <property type="evidence" value="ECO:0007669"/>
    <property type="project" value="InterPro"/>
</dbReference>
<dbReference type="AlphaFoldDB" id="C9RBN2"/>
<feature type="domain" description="Glycosyltransferase subfamily 4-like N-terminal" evidence="3">
    <location>
        <begin position="21"/>
        <end position="187"/>
    </location>
</feature>
<keyword evidence="5" id="KW-1185">Reference proteome</keyword>
<dbReference type="PANTHER" id="PTHR46401">
    <property type="entry name" value="GLYCOSYLTRANSFERASE WBBK-RELATED"/>
    <property type="match status" value="1"/>
</dbReference>
<evidence type="ECO:0000313" key="4">
    <source>
        <dbReference type="EMBL" id="ACX51659.1"/>
    </source>
</evidence>
<evidence type="ECO:0000259" key="3">
    <source>
        <dbReference type="Pfam" id="PF13439"/>
    </source>
</evidence>
<keyword evidence="1 4" id="KW-0808">Transferase</keyword>